<feature type="transmembrane region" description="Helical" evidence="1">
    <location>
        <begin position="12"/>
        <end position="43"/>
    </location>
</feature>
<evidence type="ECO:0000313" key="2">
    <source>
        <dbReference type="EMBL" id="KGX90438.1"/>
    </source>
</evidence>
<comment type="caution">
    <text evidence="2">The sequence shown here is derived from an EMBL/GenBank/DDBJ whole genome shotgun (WGS) entry which is preliminary data.</text>
</comment>
<keyword evidence="3" id="KW-1185">Reference proteome</keyword>
<evidence type="ECO:0000313" key="3">
    <source>
        <dbReference type="Proteomes" id="UP000030403"/>
    </source>
</evidence>
<dbReference type="OrthoDB" id="2944044at2"/>
<organism evidence="2 3">
    <name type="scientific">Pontibacillus marinus BH030004 = DSM 16465</name>
    <dbReference type="NCBI Taxonomy" id="1385511"/>
    <lineage>
        <taxon>Bacteria</taxon>
        <taxon>Bacillati</taxon>
        <taxon>Bacillota</taxon>
        <taxon>Bacilli</taxon>
        <taxon>Bacillales</taxon>
        <taxon>Bacillaceae</taxon>
        <taxon>Pontibacillus</taxon>
    </lineage>
</organism>
<reference evidence="2 3" key="1">
    <citation type="submission" date="2013-08" db="EMBL/GenBank/DDBJ databases">
        <authorList>
            <person name="Huang J."/>
            <person name="Wang G."/>
        </authorList>
    </citation>
    <scope>NUCLEOTIDE SEQUENCE [LARGE SCALE GENOMIC DNA]</scope>
    <source>
        <strain evidence="2 3">BH030004</strain>
    </source>
</reference>
<gene>
    <name evidence="2" type="ORF">N783_16805</name>
</gene>
<protein>
    <submittedName>
        <fullName evidence="2">ABC transporter</fullName>
    </submittedName>
</protein>
<accession>A0A0A5GGV4</accession>
<dbReference type="eggNOG" id="ENOG5033AQ0">
    <property type="taxonomic scope" value="Bacteria"/>
</dbReference>
<dbReference type="STRING" id="1385511.GCA_000425225_01641"/>
<proteinExistence type="predicted"/>
<dbReference type="Proteomes" id="UP000030403">
    <property type="component" value="Unassembled WGS sequence"/>
</dbReference>
<dbReference type="AlphaFoldDB" id="A0A0A5GGV4"/>
<keyword evidence="1" id="KW-0472">Membrane</keyword>
<keyword evidence="1" id="KW-1133">Transmembrane helix</keyword>
<dbReference type="EMBL" id="AVPF01000007">
    <property type="protein sequence ID" value="KGX90438.1"/>
    <property type="molecule type" value="Genomic_DNA"/>
</dbReference>
<name>A0A0A5GGV4_9BACI</name>
<sequence length="85" mass="9198">MNVGDNYYGCSVVEIFLGFLTGVAWLLLVYFGVIGSLLGILGLTGITTVLNIVITIVGLLAFLLFGICIFKRLWRCCWCRGSGGC</sequence>
<keyword evidence="1" id="KW-0812">Transmembrane</keyword>
<evidence type="ECO:0000256" key="1">
    <source>
        <dbReference type="SAM" id="Phobius"/>
    </source>
</evidence>
<feature type="transmembrane region" description="Helical" evidence="1">
    <location>
        <begin position="49"/>
        <end position="70"/>
    </location>
</feature>